<feature type="region of interest" description="Disordered" evidence="1">
    <location>
        <begin position="223"/>
        <end position="243"/>
    </location>
</feature>
<dbReference type="STRING" id="4999.A0A1Y1UQ62"/>
<dbReference type="AlphaFoldDB" id="A0A1Y1UQ62"/>
<sequence>MTTSSLALIYLLPLLASLGEARPISRGAVHKREVPQELSHKRFLTAVQTSLQANNPDNIVDPVFGLLGDAAASQGAGSITDLACLQQATADQAFINAKAAGDVDGMTNALIYRALERNTGKVGLASAICTQTPVNPEIGAVTQHQDPASNGAAATNKAITLALAQQIASVGGDPQLALQSGTFTPGDVTDPTGAGNTCDTEDCIFEQNRLVEDASPAEIDAAVAGSGGTAGTTASGDAGNSAGGNGDNGAATVMGSANAAMGGDNTAATEANAGVATEGAAAGGAVTVTNNAAAAGIDVGQCTDFRMTFAAGLENRGADEFTFIPTDQTNFKHGSAKNPKIISQFMCDTFVNACGKSKATQAACDTVKTTIDGQLDSGALTADQSYADAWLSGLEQAFGVQSTGSGGATGGANAGAAVGAADDAAPGAGGTTADAGNAAQAGTGNTGNAGSDRPNNNANGAEQNGNGNNNAASEGSAAVSAGGNVQTFGGALNGASAPAVIQNTSSNRPFFVGGDTFVNKGAAIQRSCDQQANACANAFNSGSGTAPVSECNAQRQQCVAAGGA</sequence>
<proteinExistence type="predicted"/>
<reference evidence="3 4" key="1">
    <citation type="submission" date="2017-03" db="EMBL/GenBank/DDBJ databases">
        <title>Widespread Adenine N6-methylation of Active Genes in Fungi.</title>
        <authorList>
            <consortium name="DOE Joint Genome Institute"/>
            <person name="Mondo S.J."/>
            <person name="Dannebaum R.O."/>
            <person name="Kuo R.C."/>
            <person name="Louie K.B."/>
            <person name="Bewick A.J."/>
            <person name="Labutti K."/>
            <person name="Haridas S."/>
            <person name="Kuo A."/>
            <person name="Salamov A."/>
            <person name="Ahrendt S.R."/>
            <person name="Lau R."/>
            <person name="Bowen B.P."/>
            <person name="Lipzen A."/>
            <person name="Sullivan W."/>
            <person name="Andreopoulos W.B."/>
            <person name="Clum A."/>
            <person name="Lindquist E."/>
            <person name="Daum C."/>
            <person name="Northen T.R."/>
            <person name="Ramamoorthy G."/>
            <person name="Schmitz R.J."/>
            <person name="Gryganskyi A."/>
            <person name="Culley D."/>
            <person name="Magnuson J."/>
            <person name="James T.Y."/>
            <person name="O'Malley M.A."/>
            <person name="Stajich J.E."/>
            <person name="Spatafora J.W."/>
            <person name="Visel A."/>
            <person name="Grigoriev I.V."/>
        </authorList>
    </citation>
    <scope>NUCLEOTIDE SEQUENCE [LARGE SCALE GENOMIC DNA]</scope>
    <source>
        <strain evidence="3 4">NRRL Y-17943</strain>
    </source>
</reference>
<dbReference type="PANTHER" id="PTHR34587:SF1">
    <property type="entry name" value="CIRCUMSPOROZOITE PROTEIN"/>
    <property type="match status" value="1"/>
</dbReference>
<keyword evidence="2" id="KW-0732">Signal</keyword>
<name>A0A1Y1UQ62_9TREE</name>
<gene>
    <name evidence="3" type="ORF">BD324DRAFT_678715</name>
</gene>
<feature type="chain" id="PRO_5010999193" evidence="2">
    <location>
        <begin position="22"/>
        <end position="564"/>
    </location>
</feature>
<keyword evidence="4" id="KW-1185">Reference proteome</keyword>
<comment type="caution">
    <text evidence="3">The sequence shown here is derived from an EMBL/GenBank/DDBJ whole genome shotgun (WGS) entry which is preliminary data.</text>
</comment>
<evidence type="ECO:0000256" key="1">
    <source>
        <dbReference type="SAM" id="MobiDB-lite"/>
    </source>
</evidence>
<dbReference type="OrthoDB" id="2153847at2759"/>
<evidence type="ECO:0000313" key="3">
    <source>
        <dbReference type="EMBL" id="ORX39596.1"/>
    </source>
</evidence>
<dbReference type="RefSeq" id="XP_021873381.1">
    <property type="nucleotide sequence ID" value="XM_022019010.1"/>
</dbReference>
<protein>
    <submittedName>
        <fullName evidence="3">Uncharacterized protein</fullName>
    </submittedName>
</protein>
<dbReference type="EMBL" id="NBSH01000002">
    <property type="protein sequence ID" value="ORX39596.1"/>
    <property type="molecule type" value="Genomic_DNA"/>
</dbReference>
<dbReference type="InParanoid" id="A0A1Y1UQ62"/>
<dbReference type="GeneID" id="33560819"/>
<organism evidence="3 4">
    <name type="scientific">Kockovaella imperatae</name>
    <dbReference type="NCBI Taxonomy" id="4999"/>
    <lineage>
        <taxon>Eukaryota</taxon>
        <taxon>Fungi</taxon>
        <taxon>Dikarya</taxon>
        <taxon>Basidiomycota</taxon>
        <taxon>Agaricomycotina</taxon>
        <taxon>Tremellomycetes</taxon>
        <taxon>Tremellales</taxon>
        <taxon>Cuniculitremaceae</taxon>
        <taxon>Kockovaella</taxon>
    </lineage>
</organism>
<dbReference type="PANTHER" id="PTHR34587">
    <property type="entry name" value="VWFA DOMAIN-CONTAINING PROTEIN"/>
    <property type="match status" value="1"/>
</dbReference>
<dbReference type="Proteomes" id="UP000193218">
    <property type="component" value="Unassembled WGS sequence"/>
</dbReference>
<feature type="signal peptide" evidence="2">
    <location>
        <begin position="1"/>
        <end position="21"/>
    </location>
</feature>
<evidence type="ECO:0000313" key="4">
    <source>
        <dbReference type="Proteomes" id="UP000193218"/>
    </source>
</evidence>
<accession>A0A1Y1UQ62</accession>
<feature type="region of interest" description="Disordered" evidence="1">
    <location>
        <begin position="425"/>
        <end position="478"/>
    </location>
</feature>
<dbReference type="InterPro" id="IPR053216">
    <property type="entry name" value="Appressorial_penetr-assoc"/>
</dbReference>
<feature type="compositionally biased region" description="Low complexity" evidence="1">
    <location>
        <begin position="231"/>
        <end position="240"/>
    </location>
</feature>
<evidence type="ECO:0000256" key="2">
    <source>
        <dbReference type="SAM" id="SignalP"/>
    </source>
</evidence>